<comment type="caution">
    <text evidence="1">The sequence shown here is derived from an EMBL/GenBank/DDBJ whole genome shotgun (WGS) entry which is preliminary data.</text>
</comment>
<organism evidence="1 2">
    <name type="scientific">Prunus yedoensis var. nudiflora</name>
    <dbReference type="NCBI Taxonomy" id="2094558"/>
    <lineage>
        <taxon>Eukaryota</taxon>
        <taxon>Viridiplantae</taxon>
        <taxon>Streptophyta</taxon>
        <taxon>Embryophyta</taxon>
        <taxon>Tracheophyta</taxon>
        <taxon>Spermatophyta</taxon>
        <taxon>Magnoliopsida</taxon>
        <taxon>eudicotyledons</taxon>
        <taxon>Gunneridae</taxon>
        <taxon>Pentapetalae</taxon>
        <taxon>rosids</taxon>
        <taxon>fabids</taxon>
        <taxon>Rosales</taxon>
        <taxon>Rosaceae</taxon>
        <taxon>Amygdaloideae</taxon>
        <taxon>Amygdaleae</taxon>
        <taxon>Prunus</taxon>
    </lineage>
</organism>
<dbReference type="EMBL" id="PJQY01001117">
    <property type="protein sequence ID" value="PQQ05236.1"/>
    <property type="molecule type" value="Genomic_DNA"/>
</dbReference>
<gene>
    <name evidence="1" type="ORF">Pyn_22245</name>
</gene>
<reference evidence="1 2" key="1">
    <citation type="submission" date="2018-02" db="EMBL/GenBank/DDBJ databases">
        <title>Draft genome of wild Prunus yedoensis var. nudiflora.</title>
        <authorList>
            <person name="Baek S."/>
            <person name="Kim J.-H."/>
            <person name="Choi K."/>
            <person name="Kim G.-B."/>
            <person name="Cho A."/>
            <person name="Jang H."/>
            <person name="Shin C.-H."/>
            <person name="Yu H.-J."/>
            <person name="Mun J.-H."/>
        </authorList>
    </citation>
    <scope>NUCLEOTIDE SEQUENCE [LARGE SCALE GENOMIC DNA]</scope>
    <source>
        <strain evidence="2">cv. Jeju island</strain>
        <tissue evidence="1">Leaf</tissue>
    </source>
</reference>
<keyword evidence="2" id="KW-1185">Reference proteome</keyword>
<protein>
    <submittedName>
        <fullName evidence="1">Uncharacterized protein</fullName>
    </submittedName>
</protein>
<evidence type="ECO:0000313" key="1">
    <source>
        <dbReference type="EMBL" id="PQQ05236.1"/>
    </source>
</evidence>
<dbReference type="OrthoDB" id="1689146at2759"/>
<sequence length="71" mass="8103">MLQKPDPGHNYAKLMEEYSSKKDGKLPTHTEVTVERSKESRTVTYVVEPASTNALKAVHFSKTERQKQLLD</sequence>
<accession>A0A314ZTD6</accession>
<dbReference type="STRING" id="2094558.A0A314ZTD6"/>
<name>A0A314ZTD6_PRUYE</name>
<dbReference type="Proteomes" id="UP000250321">
    <property type="component" value="Unassembled WGS sequence"/>
</dbReference>
<evidence type="ECO:0000313" key="2">
    <source>
        <dbReference type="Proteomes" id="UP000250321"/>
    </source>
</evidence>
<dbReference type="AlphaFoldDB" id="A0A314ZTD6"/>
<proteinExistence type="predicted"/>